<evidence type="ECO:0000256" key="6">
    <source>
        <dbReference type="ARBA" id="ARBA00023163"/>
    </source>
</evidence>
<dbReference type="Pfam" id="PF00072">
    <property type="entry name" value="Response_reg"/>
    <property type="match status" value="1"/>
</dbReference>
<dbReference type="SMART" id="SM00448">
    <property type="entry name" value="REC"/>
    <property type="match status" value="1"/>
</dbReference>
<accession>A0A1Y6CYH5</accession>
<reference evidence="12 13" key="1">
    <citation type="submission" date="2016-12" db="EMBL/GenBank/DDBJ databases">
        <authorList>
            <person name="Song W.-J."/>
            <person name="Kurnit D.M."/>
        </authorList>
    </citation>
    <scope>NUCLEOTIDE SEQUENCE [LARGE SCALE GENOMIC DNA]</scope>
    <source>
        <strain evidence="12 13">175</strain>
    </source>
</reference>
<dbReference type="EMBL" id="FXAM01000001">
    <property type="protein sequence ID" value="SMF93372.1"/>
    <property type="molecule type" value="Genomic_DNA"/>
</dbReference>
<sequence length="238" mass="26015">MANTDKHILVVEDDPEVAALLERGLREEGYVVRRVQDGVAGMAALESALTDLLILDINLPGVDGLEICRRVRAQPGYLPIIIVSGKSAESQRILGLELGADDYLAKPFSVLELVARVRALFRRVEALAQAPQGAALRGGRFVLDPVAREAKLDGAVLSLTAREFDLLHFFMRHPGRVFSRLELLDQVWGYGHDGYEHTVNSHINRLRGKVEADPAHPAHILTVWGVGYKFAPDGGSAA</sequence>
<dbReference type="Pfam" id="PF00486">
    <property type="entry name" value="Trans_reg_C"/>
    <property type="match status" value="1"/>
</dbReference>
<dbReference type="Gene3D" id="1.10.10.10">
    <property type="entry name" value="Winged helix-like DNA-binding domain superfamily/Winged helix DNA-binding domain"/>
    <property type="match status" value="1"/>
</dbReference>
<evidence type="ECO:0000256" key="2">
    <source>
        <dbReference type="ARBA" id="ARBA00022553"/>
    </source>
</evidence>
<dbReference type="GO" id="GO:0005829">
    <property type="term" value="C:cytosol"/>
    <property type="evidence" value="ECO:0007669"/>
    <property type="project" value="TreeGrafter"/>
</dbReference>
<organism evidence="12 13">
    <name type="scientific">Methylomagnum ishizawai</name>
    <dbReference type="NCBI Taxonomy" id="1760988"/>
    <lineage>
        <taxon>Bacteria</taxon>
        <taxon>Pseudomonadati</taxon>
        <taxon>Pseudomonadota</taxon>
        <taxon>Gammaproteobacteria</taxon>
        <taxon>Methylococcales</taxon>
        <taxon>Methylococcaceae</taxon>
        <taxon>Methylomagnum</taxon>
    </lineage>
</organism>
<keyword evidence="4" id="KW-0805">Transcription regulation</keyword>
<dbReference type="Gene3D" id="3.40.50.2300">
    <property type="match status" value="1"/>
</dbReference>
<protein>
    <recommendedName>
        <fullName evidence="1">Phosphate regulon transcriptional regulatory protein PhoB</fullName>
    </recommendedName>
</protein>
<keyword evidence="5 9" id="KW-0238">DNA-binding</keyword>
<feature type="DNA-binding region" description="OmpR/PhoB-type" evidence="9">
    <location>
        <begin position="132"/>
        <end position="232"/>
    </location>
</feature>
<proteinExistence type="predicted"/>
<feature type="domain" description="OmpR/PhoB-type" evidence="11">
    <location>
        <begin position="132"/>
        <end position="232"/>
    </location>
</feature>
<evidence type="ECO:0000256" key="4">
    <source>
        <dbReference type="ARBA" id="ARBA00023015"/>
    </source>
</evidence>
<dbReference type="GO" id="GO:0000976">
    <property type="term" value="F:transcription cis-regulatory region binding"/>
    <property type="evidence" value="ECO:0007669"/>
    <property type="project" value="TreeGrafter"/>
</dbReference>
<evidence type="ECO:0000313" key="13">
    <source>
        <dbReference type="Proteomes" id="UP000192923"/>
    </source>
</evidence>
<dbReference type="InterPro" id="IPR011006">
    <property type="entry name" value="CheY-like_superfamily"/>
</dbReference>
<feature type="domain" description="Response regulatory" evidence="10">
    <location>
        <begin position="7"/>
        <end position="121"/>
    </location>
</feature>
<comment type="function">
    <text evidence="7">This protein is a positive regulator for the phosphate regulon. Transcription of this operon is positively regulated by PhoB and PhoR when phosphate is limited.</text>
</comment>
<dbReference type="PROSITE" id="PS51755">
    <property type="entry name" value="OMPR_PHOB"/>
    <property type="match status" value="1"/>
</dbReference>
<evidence type="ECO:0000256" key="5">
    <source>
        <dbReference type="ARBA" id="ARBA00023125"/>
    </source>
</evidence>
<gene>
    <name evidence="12" type="ORF">SAMN02949497_0652</name>
</gene>
<evidence type="ECO:0000259" key="11">
    <source>
        <dbReference type="PROSITE" id="PS51755"/>
    </source>
</evidence>
<dbReference type="Proteomes" id="UP000192923">
    <property type="component" value="Unassembled WGS sequence"/>
</dbReference>
<dbReference type="InterPro" id="IPR016032">
    <property type="entry name" value="Sig_transdc_resp-reg_C-effctor"/>
</dbReference>
<dbReference type="GO" id="GO:0000156">
    <property type="term" value="F:phosphorelay response regulator activity"/>
    <property type="evidence" value="ECO:0007669"/>
    <property type="project" value="TreeGrafter"/>
</dbReference>
<feature type="modified residue" description="4-aspartylphosphate" evidence="8">
    <location>
        <position position="56"/>
    </location>
</feature>
<evidence type="ECO:0000259" key="10">
    <source>
        <dbReference type="PROSITE" id="PS50110"/>
    </source>
</evidence>
<dbReference type="RefSeq" id="WP_254899310.1">
    <property type="nucleotide sequence ID" value="NZ_FXAM01000001.1"/>
</dbReference>
<evidence type="ECO:0000256" key="1">
    <source>
        <dbReference type="ARBA" id="ARBA00013332"/>
    </source>
</evidence>
<evidence type="ECO:0000313" key="12">
    <source>
        <dbReference type="EMBL" id="SMF93372.1"/>
    </source>
</evidence>
<dbReference type="AlphaFoldDB" id="A0A1Y6CYH5"/>
<dbReference type="GO" id="GO:0032993">
    <property type="term" value="C:protein-DNA complex"/>
    <property type="evidence" value="ECO:0007669"/>
    <property type="project" value="TreeGrafter"/>
</dbReference>
<dbReference type="STRING" id="1760988.SAMN02949497_0652"/>
<dbReference type="GO" id="GO:0006355">
    <property type="term" value="P:regulation of DNA-templated transcription"/>
    <property type="evidence" value="ECO:0007669"/>
    <property type="project" value="InterPro"/>
</dbReference>
<dbReference type="InterPro" id="IPR039420">
    <property type="entry name" value="WalR-like"/>
</dbReference>
<name>A0A1Y6CYH5_9GAMM</name>
<keyword evidence="13" id="KW-1185">Reference proteome</keyword>
<dbReference type="InterPro" id="IPR001867">
    <property type="entry name" value="OmpR/PhoB-type_DNA-bd"/>
</dbReference>
<evidence type="ECO:0000256" key="8">
    <source>
        <dbReference type="PROSITE-ProRule" id="PRU00169"/>
    </source>
</evidence>
<dbReference type="SMART" id="SM00862">
    <property type="entry name" value="Trans_reg_C"/>
    <property type="match status" value="1"/>
</dbReference>
<dbReference type="InterPro" id="IPR036388">
    <property type="entry name" value="WH-like_DNA-bd_sf"/>
</dbReference>
<keyword evidence="2 8" id="KW-0597">Phosphoprotein</keyword>
<dbReference type="SUPFAM" id="SSF52172">
    <property type="entry name" value="CheY-like"/>
    <property type="match status" value="1"/>
</dbReference>
<dbReference type="InterPro" id="IPR001789">
    <property type="entry name" value="Sig_transdc_resp-reg_receiver"/>
</dbReference>
<dbReference type="PANTHER" id="PTHR48111:SF1">
    <property type="entry name" value="TWO-COMPONENT RESPONSE REGULATOR ORR33"/>
    <property type="match status" value="1"/>
</dbReference>
<dbReference type="Gene3D" id="6.10.250.690">
    <property type="match status" value="1"/>
</dbReference>
<evidence type="ECO:0000256" key="9">
    <source>
        <dbReference type="PROSITE-ProRule" id="PRU01091"/>
    </source>
</evidence>
<dbReference type="FunFam" id="1.10.10.10:FF:000018">
    <property type="entry name" value="DNA-binding response regulator ResD"/>
    <property type="match status" value="1"/>
</dbReference>
<keyword evidence="6" id="KW-0804">Transcription</keyword>
<evidence type="ECO:0000256" key="3">
    <source>
        <dbReference type="ARBA" id="ARBA00023012"/>
    </source>
</evidence>
<dbReference type="PROSITE" id="PS50110">
    <property type="entry name" value="RESPONSE_REGULATORY"/>
    <property type="match status" value="1"/>
</dbReference>
<dbReference type="SUPFAM" id="SSF46894">
    <property type="entry name" value="C-terminal effector domain of the bipartite response regulators"/>
    <property type="match status" value="1"/>
</dbReference>
<dbReference type="PANTHER" id="PTHR48111">
    <property type="entry name" value="REGULATOR OF RPOS"/>
    <property type="match status" value="1"/>
</dbReference>
<keyword evidence="3" id="KW-0902">Two-component regulatory system</keyword>
<dbReference type="CDD" id="cd00383">
    <property type="entry name" value="trans_reg_C"/>
    <property type="match status" value="1"/>
</dbReference>
<evidence type="ECO:0000256" key="7">
    <source>
        <dbReference type="ARBA" id="ARBA00024735"/>
    </source>
</evidence>